<keyword evidence="5" id="KW-0999">Mitochondrion inner membrane</keyword>
<dbReference type="KEGG" id="hst:105186784"/>
<dbReference type="OMA" id="YDTPDGC"/>
<evidence type="ECO:0000256" key="7">
    <source>
        <dbReference type="ARBA" id="ARBA00023128"/>
    </source>
</evidence>
<dbReference type="GO" id="GO:0005743">
    <property type="term" value="C:mitochondrial inner membrane"/>
    <property type="evidence" value="ECO:0007669"/>
    <property type="project" value="UniProtKB-SubCell"/>
</dbReference>
<keyword evidence="8 11" id="KW-0472">Membrane</keyword>
<evidence type="ECO:0000313" key="13">
    <source>
        <dbReference type="Proteomes" id="UP000008237"/>
    </source>
</evidence>
<dbReference type="OrthoDB" id="1913277at2759"/>
<evidence type="ECO:0000256" key="11">
    <source>
        <dbReference type="SAM" id="Phobius"/>
    </source>
</evidence>
<keyword evidence="6 11" id="KW-1133">Transmembrane helix</keyword>
<evidence type="ECO:0000256" key="3">
    <source>
        <dbReference type="ARBA" id="ARBA00018191"/>
    </source>
</evidence>
<evidence type="ECO:0000256" key="2">
    <source>
        <dbReference type="ARBA" id="ARBA00008699"/>
    </source>
</evidence>
<feature type="transmembrane region" description="Helical" evidence="11">
    <location>
        <begin position="65"/>
        <end position="84"/>
    </location>
</feature>
<protein>
    <recommendedName>
        <fullName evidence="3">NADH dehydrogenase [ubiquinone] 1 alpha subcomplex subunit 11</fullName>
    </recommendedName>
    <alternativeName>
        <fullName evidence="9">Complex I-B14.7</fullName>
    </alternativeName>
    <alternativeName>
        <fullName evidence="10">NADH-ubiquinone oxidoreductase subunit B14.7</fullName>
    </alternativeName>
</protein>
<dbReference type="FunCoup" id="E2B585">
    <property type="interactions" value="194"/>
</dbReference>
<sequence>MAISNVILPYFSNNWRYSSAPEGQKPFEKVIGLSKYGLVTGFGVGVYDCILFSQTSTFWNSVNVLSYWMLPFTAMCATFASVAYTTTKLRGKDGYANYVIASLATTGVFNHWQKNMKLSVSYGLVLMGCATVKKFGDLNDWSPLPMDIIENTPTQPVVAPIDWTLYKDPRGRRPWE</sequence>
<name>E2B585_HARSA</name>
<evidence type="ECO:0000256" key="8">
    <source>
        <dbReference type="ARBA" id="ARBA00023136"/>
    </source>
</evidence>
<keyword evidence="4 11" id="KW-0812">Transmembrane</keyword>
<dbReference type="PANTHER" id="PTHR21382:SF1">
    <property type="entry name" value="NADH DEHYDROGENASE [UBIQUINONE] 1 ALPHA SUBCOMPLEX SUBUNIT 11"/>
    <property type="match status" value="1"/>
</dbReference>
<evidence type="ECO:0000256" key="1">
    <source>
        <dbReference type="ARBA" id="ARBA00004292"/>
    </source>
</evidence>
<dbReference type="EMBL" id="GL445739">
    <property type="protein sequence ID" value="EFN89138.1"/>
    <property type="molecule type" value="Genomic_DNA"/>
</dbReference>
<dbReference type="GO" id="GO:0006120">
    <property type="term" value="P:mitochondrial electron transport, NADH to ubiquinone"/>
    <property type="evidence" value="ECO:0007669"/>
    <property type="project" value="InterPro"/>
</dbReference>
<evidence type="ECO:0000256" key="5">
    <source>
        <dbReference type="ARBA" id="ARBA00022792"/>
    </source>
</evidence>
<dbReference type="InParanoid" id="E2B585"/>
<evidence type="ECO:0000256" key="9">
    <source>
        <dbReference type="ARBA" id="ARBA00030608"/>
    </source>
</evidence>
<proteinExistence type="inferred from homology"/>
<keyword evidence="13" id="KW-1185">Reference proteome</keyword>
<organism evidence="13">
    <name type="scientific">Harpegnathos saltator</name>
    <name type="common">Jerdon's jumping ant</name>
    <dbReference type="NCBI Taxonomy" id="610380"/>
    <lineage>
        <taxon>Eukaryota</taxon>
        <taxon>Metazoa</taxon>
        <taxon>Ecdysozoa</taxon>
        <taxon>Arthropoda</taxon>
        <taxon>Hexapoda</taxon>
        <taxon>Insecta</taxon>
        <taxon>Pterygota</taxon>
        <taxon>Neoptera</taxon>
        <taxon>Endopterygota</taxon>
        <taxon>Hymenoptera</taxon>
        <taxon>Apocrita</taxon>
        <taxon>Aculeata</taxon>
        <taxon>Formicoidea</taxon>
        <taxon>Formicidae</taxon>
        <taxon>Ponerinae</taxon>
        <taxon>Ponerini</taxon>
        <taxon>Harpegnathos</taxon>
    </lineage>
</organism>
<dbReference type="PhylomeDB" id="E2B585"/>
<evidence type="ECO:0000256" key="6">
    <source>
        <dbReference type="ARBA" id="ARBA00022989"/>
    </source>
</evidence>
<dbReference type="PANTHER" id="PTHR21382">
    <property type="entry name" value="NADH-UBIQUINONE OXIDOREDUCTASE SUBUNIT"/>
    <property type="match status" value="1"/>
</dbReference>
<keyword evidence="7" id="KW-0496">Mitochondrion</keyword>
<feature type="transmembrane region" description="Helical" evidence="11">
    <location>
        <begin position="33"/>
        <end position="53"/>
    </location>
</feature>
<reference evidence="12 13" key="1">
    <citation type="journal article" date="2010" name="Science">
        <title>Genomic comparison of the ants Camponotus floridanus and Harpegnathos saltator.</title>
        <authorList>
            <person name="Bonasio R."/>
            <person name="Zhang G."/>
            <person name="Ye C."/>
            <person name="Mutti N.S."/>
            <person name="Fang X."/>
            <person name="Qin N."/>
            <person name="Donahue G."/>
            <person name="Yang P."/>
            <person name="Li Q."/>
            <person name="Li C."/>
            <person name="Zhang P."/>
            <person name="Huang Z."/>
            <person name="Berger S.L."/>
            <person name="Reinberg D."/>
            <person name="Wang J."/>
            <person name="Liebig J."/>
        </authorList>
    </citation>
    <scope>NUCLEOTIDE SEQUENCE [LARGE SCALE GENOMIC DNA]</scope>
    <source>
        <strain evidence="12 13">R22 G/1</strain>
    </source>
</reference>
<accession>E2B585</accession>
<evidence type="ECO:0000313" key="12">
    <source>
        <dbReference type="EMBL" id="EFN89138.1"/>
    </source>
</evidence>
<dbReference type="AlphaFoldDB" id="E2B585"/>
<evidence type="ECO:0000256" key="4">
    <source>
        <dbReference type="ARBA" id="ARBA00022692"/>
    </source>
</evidence>
<comment type="subcellular location">
    <subcellularLocation>
        <location evidence="1">Mitochondrion inner membrane</location>
        <topology evidence="1">Multi-pass membrane protein</topology>
        <orientation evidence="1">Matrix side</orientation>
    </subcellularLocation>
</comment>
<evidence type="ECO:0000256" key="10">
    <source>
        <dbReference type="ARBA" id="ARBA00031497"/>
    </source>
</evidence>
<dbReference type="GO" id="GO:0045271">
    <property type="term" value="C:respiratory chain complex I"/>
    <property type="evidence" value="ECO:0007669"/>
    <property type="project" value="InterPro"/>
</dbReference>
<comment type="similarity">
    <text evidence="2">Belongs to the complex I NDUFA11 subunit family.</text>
</comment>
<dbReference type="Proteomes" id="UP000008237">
    <property type="component" value="Unassembled WGS sequence"/>
</dbReference>
<dbReference type="InterPro" id="IPR039205">
    <property type="entry name" value="NDUFA11"/>
</dbReference>
<gene>
    <name evidence="12" type="ORF">EAI_09050</name>
</gene>
<dbReference type="STRING" id="610380.E2B585"/>